<gene>
    <name evidence="1" type="ORF">RRG08_023433</name>
</gene>
<reference evidence="1" key="1">
    <citation type="journal article" date="2023" name="G3 (Bethesda)">
        <title>A reference genome for the long-term kleptoplast-retaining sea slug Elysia crispata morphotype clarki.</title>
        <authorList>
            <person name="Eastman K.E."/>
            <person name="Pendleton A.L."/>
            <person name="Shaikh M.A."/>
            <person name="Suttiyut T."/>
            <person name="Ogas R."/>
            <person name="Tomko P."/>
            <person name="Gavelis G."/>
            <person name="Widhalm J.R."/>
            <person name="Wisecaver J.H."/>
        </authorList>
    </citation>
    <scope>NUCLEOTIDE SEQUENCE</scope>
    <source>
        <strain evidence="1">ECLA1</strain>
    </source>
</reference>
<keyword evidence="2" id="KW-1185">Reference proteome</keyword>
<evidence type="ECO:0000313" key="1">
    <source>
        <dbReference type="EMBL" id="KAK3742601.1"/>
    </source>
</evidence>
<protein>
    <submittedName>
        <fullName evidence="1">Uncharacterized protein</fullName>
    </submittedName>
</protein>
<dbReference type="Proteomes" id="UP001283361">
    <property type="component" value="Unassembled WGS sequence"/>
</dbReference>
<dbReference type="AlphaFoldDB" id="A0AAE1CXT6"/>
<name>A0AAE1CXT6_9GAST</name>
<organism evidence="1 2">
    <name type="scientific">Elysia crispata</name>
    <name type="common">lettuce slug</name>
    <dbReference type="NCBI Taxonomy" id="231223"/>
    <lineage>
        <taxon>Eukaryota</taxon>
        <taxon>Metazoa</taxon>
        <taxon>Spiralia</taxon>
        <taxon>Lophotrochozoa</taxon>
        <taxon>Mollusca</taxon>
        <taxon>Gastropoda</taxon>
        <taxon>Heterobranchia</taxon>
        <taxon>Euthyneura</taxon>
        <taxon>Panpulmonata</taxon>
        <taxon>Sacoglossa</taxon>
        <taxon>Placobranchoidea</taxon>
        <taxon>Plakobranchidae</taxon>
        <taxon>Elysia</taxon>
    </lineage>
</organism>
<comment type="caution">
    <text evidence="1">The sequence shown here is derived from an EMBL/GenBank/DDBJ whole genome shotgun (WGS) entry which is preliminary data.</text>
</comment>
<evidence type="ECO:0000313" key="2">
    <source>
        <dbReference type="Proteomes" id="UP001283361"/>
    </source>
</evidence>
<dbReference type="EMBL" id="JAWDGP010006346">
    <property type="protein sequence ID" value="KAK3742601.1"/>
    <property type="molecule type" value="Genomic_DNA"/>
</dbReference>
<sequence>MDKQLGEPSFILNFSLISTRRPRSRSRRRLCGPCHVEHVVCGVWGGYCVAGPQQSSLVSLGVSQSTAVTVAGCHCVSHAPRDLSFVILQDI</sequence>
<accession>A0AAE1CXT6</accession>
<proteinExistence type="predicted"/>